<sequence length="489" mass="53334">MQAPPAAPTGTTEIVWHERRYRARAIAGGAAFELYSDIREDGFHPSGGAFHRYVHASEVTSPGGELLLTGVAPLSIPVMPGVDAATVHRYSQNPRIGPAERALVSAVRATAFVTIGTRMVKPLSRHQVARQLTSAPLVSGVCYREFDVAHLRTPDDRVVLSGDPDDARDTSFALRWKAICACDYQSTEAANFPGLVTVPGRERRGSMILGTGFLPSGTHLIPEFATAGFADLPLTARAEILAYTPDGAEISLFQYQPQTNVWDRMAGARHRDLVNRIPGLETGRALFRTNPSVHAGLVGEHEGERVPVTADPGHGFSVYARGATSRTPVTRPQRFYTRARWRDIEVLALGRNEDWVRVRLSQPDLEAIMATDATCVERGIYECWAPLAELENPRMVVVDYPKDDRPAPCLPAGPARRFGCLSFAQFGGPSPPPPPRPPLDFGCGAHRMHGHVVLHCAGRRSPVAGRRSPVAGRRSRRRSGVSQAWPSFC</sequence>
<keyword evidence="3" id="KW-1185">Reference proteome</keyword>
<dbReference type="AlphaFoldDB" id="A0A9X3SRU8"/>
<protein>
    <submittedName>
        <fullName evidence="2">Uncharacterized protein</fullName>
    </submittedName>
</protein>
<organism evidence="2 3">
    <name type="scientific">Glycomyces luteolus</name>
    <dbReference type="NCBI Taxonomy" id="2670330"/>
    <lineage>
        <taxon>Bacteria</taxon>
        <taxon>Bacillati</taxon>
        <taxon>Actinomycetota</taxon>
        <taxon>Actinomycetes</taxon>
        <taxon>Glycomycetales</taxon>
        <taxon>Glycomycetaceae</taxon>
        <taxon>Glycomyces</taxon>
    </lineage>
</organism>
<dbReference type="EMBL" id="JAPZVP010000019">
    <property type="protein sequence ID" value="MDA1362067.1"/>
    <property type="molecule type" value="Genomic_DNA"/>
</dbReference>
<proteinExistence type="predicted"/>
<name>A0A9X3SRU8_9ACTN</name>
<feature type="region of interest" description="Disordered" evidence="1">
    <location>
        <begin position="462"/>
        <end position="489"/>
    </location>
</feature>
<evidence type="ECO:0000313" key="2">
    <source>
        <dbReference type="EMBL" id="MDA1362067.1"/>
    </source>
</evidence>
<accession>A0A9X3SRU8</accession>
<comment type="caution">
    <text evidence="2">The sequence shown here is derived from an EMBL/GenBank/DDBJ whole genome shotgun (WGS) entry which is preliminary data.</text>
</comment>
<feature type="compositionally biased region" description="Low complexity" evidence="1">
    <location>
        <begin position="480"/>
        <end position="489"/>
    </location>
</feature>
<evidence type="ECO:0000313" key="3">
    <source>
        <dbReference type="Proteomes" id="UP001146067"/>
    </source>
</evidence>
<feature type="compositionally biased region" description="Low complexity" evidence="1">
    <location>
        <begin position="463"/>
        <end position="472"/>
    </location>
</feature>
<evidence type="ECO:0000256" key="1">
    <source>
        <dbReference type="SAM" id="MobiDB-lite"/>
    </source>
</evidence>
<dbReference type="RefSeq" id="WP_270112108.1">
    <property type="nucleotide sequence ID" value="NZ_JAPZVP010000019.1"/>
</dbReference>
<gene>
    <name evidence="2" type="ORF">O1R50_20745</name>
</gene>
<reference evidence="2" key="1">
    <citation type="submission" date="2022-12" db="EMBL/GenBank/DDBJ databases">
        <title>Gycomyces niveus sp.nov.,a novel actinomycete isolated from soil in Shouguan.</title>
        <authorList>
            <person name="Yang X."/>
        </authorList>
    </citation>
    <scope>NUCLEOTIDE SEQUENCE</scope>
    <source>
        <strain evidence="2">NEAU-A15</strain>
    </source>
</reference>
<dbReference type="Proteomes" id="UP001146067">
    <property type="component" value="Unassembled WGS sequence"/>
</dbReference>